<comment type="caution">
    <text evidence="1">The sequence shown here is derived from an EMBL/GenBank/DDBJ whole genome shotgun (WGS) entry which is preliminary data.</text>
</comment>
<sequence length="145" mass="16196">MKKLIIYALVAFFGFMNSGCSDNLVGYLDTENAEYLPNTMTIRKELDPMVDAIRIQNQAPWVSTKISGVIGTNPLVFSIVDVKSDDVDEAAIEYFFNNVYVQGLGRIYYPINTDTEPGSYTISLGVQNSGDYYHVIEDAMTIIVE</sequence>
<evidence type="ECO:0000313" key="1">
    <source>
        <dbReference type="EMBL" id="MBD8489062.1"/>
    </source>
</evidence>
<dbReference type="EMBL" id="JACYTQ010000003">
    <property type="protein sequence ID" value="MBD8489062.1"/>
    <property type="molecule type" value="Genomic_DNA"/>
</dbReference>
<evidence type="ECO:0008006" key="3">
    <source>
        <dbReference type="Google" id="ProtNLM"/>
    </source>
</evidence>
<dbReference type="RefSeq" id="WP_192009953.1">
    <property type="nucleotide sequence ID" value="NZ_JACYTQ010000003.1"/>
</dbReference>
<proteinExistence type="predicted"/>
<protein>
    <recommendedName>
        <fullName evidence="3">DUF4625 domain-containing protein</fullName>
    </recommendedName>
</protein>
<accession>A0ABR9AL30</accession>
<organism evidence="1 2">
    <name type="scientific">Echinicola arenosa</name>
    <dbReference type="NCBI Taxonomy" id="2774144"/>
    <lineage>
        <taxon>Bacteria</taxon>
        <taxon>Pseudomonadati</taxon>
        <taxon>Bacteroidota</taxon>
        <taxon>Cytophagia</taxon>
        <taxon>Cytophagales</taxon>
        <taxon>Cyclobacteriaceae</taxon>
        <taxon>Echinicola</taxon>
    </lineage>
</organism>
<evidence type="ECO:0000313" key="2">
    <source>
        <dbReference type="Proteomes" id="UP000647133"/>
    </source>
</evidence>
<reference evidence="1 2" key="1">
    <citation type="submission" date="2020-09" db="EMBL/GenBank/DDBJ databases">
        <title>Echinicola sp. CAU 1574 isolated from sand of Sido Beach.</title>
        <authorList>
            <person name="Kim W."/>
        </authorList>
    </citation>
    <scope>NUCLEOTIDE SEQUENCE [LARGE SCALE GENOMIC DNA]</scope>
    <source>
        <strain evidence="1 2">CAU 1574</strain>
    </source>
</reference>
<dbReference type="Proteomes" id="UP000647133">
    <property type="component" value="Unassembled WGS sequence"/>
</dbReference>
<keyword evidence="2" id="KW-1185">Reference proteome</keyword>
<gene>
    <name evidence="1" type="ORF">IFO69_09920</name>
</gene>
<name>A0ABR9AL30_9BACT</name>